<gene>
    <name evidence="1" type="ORF">S01H1_66975</name>
</gene>
<name>X0YDH6_9ZZZZ</name>
<feature type="non-terminal residue" evidence="1">
    <location>
        <position position="1"/>
    </location>
</feature>
<comment type="caution">
    <text evidence="1">The sequence shown here is derived from an EMBL/GenBank/DDBJ whole genome shotgun (WGS) entry which is preliminary data.</text>
</comment>
<accession>X0YDH6</accession>
<organism evidence="1">
    <name type="scientific">marine sediment metagenome</name>
    <dbReference type="NCBI Taxonomy" id="412755"/>
    <lineage>
        <taxon>unclassified sequences</taxon>
        <taxon>metagenomes</taxon>
        <taxon>ecological metagenomes</taxon>
    </lineage>
</organism>
<protein>
    <submittedName>
        <fullName evidence="1">Uncharacterized protein</fullName>
    </submittedName>
</protein>
<dbReference type="EMBL" id="BARS01044314">
    <property type="protein sequence ID" value="GAG34871.1"/>
    <property type="molecule type" value="Genomic_DNA"/>
</dbReference>
<evidence type="ECO:0000313" key="1">
    <source>
        <dbReference type="EMBL" id="GAG34871.1"/>
    </source>
</evidence>
<proteinExistence type="predicted"/>
<sequence length="85" mass="8741">DAVISGDLGVLNPSDLNGSSVTIGGYNYTRASDDIPLISGGGLLIYISGAGNIQMDDIGTTVGINAFTNNAQYITECNVRSATQQ</sequence>
<dbReference type="AlphaFoldDB" id="X0YDH6"/>
<reference evidence="1" key="1">
    <citation type="journal article" date="2014" name="Front. Microbiol.">
        <title>High frequency of phylogenetically diverse reductive dehalogenase-homologous genes in deep subseafloor sedimentary metagenomes.</title>
        <authorList>
            <person name="Kawai M."/>
            <person name="Futagami T."/>
            <person name="Toyoda A."/>
            <person name="Takaki Y."/>
            <person name="Nishi S."/>
            <person name="Hori S."/>
            <person name="Arai W."/>
            <person name="Tsubouchi T."/>
            <person name="Morono Y."/>
            <person name="Uchiyama I."/>
            <person name="Ito T."/>
            <person name="Fujiyama A."/>
            <person name="Inagaki F."/>
            <person name="Takami H."/>
        </authorList>
    </citation>
    <scope>NUCLEOTIDE SEQUENCE</scope>
    <source>
        <strain evidence="1">Expedition CK06-06</strain>
    </source>
</reference>